<keyword evidence="9" id="KW-1185">Reference proteome</keyword>
<keyword evidence="5" id="KW-0804">Transcription</keyword>
<dbReference type="SUPFAM" id="SSF46894">
    <property type="entry name" value="C-terminal effector domain of the bipartite response regulators"/>
    <property type="match status" value="1"/>
</dbReference>
<gene>
    <name evidence="8" type="ORF">FK219_004715</name>
</gene>
<dbReference type="EMBL" id="VIKT02000006">
    <property type="protein sequence ID" value="NHF62543.1"/>
    <property type="molecule type" value="Genomic_DNA"/>
</dbReference>
<evidence type="ECO:0000256" key="1">
    <source>
        <dbReference type="ARBA" id="ARBA00022553"/>
    </source>
</evidence>
<dbReference type="GO" id="GO:0032993">
    <property type="term" value="C:protein-DNA complex"/>
    <property type="evidence" value="ECO:0007669"/>
    <property type="project" value="TreeGrafter"/>
</dbReference>
<feature type="domain" description="OmpR/PhoB-type" evidence="7">
    <location>
        <begin position="141"/>
        <end position="242"/>
    </location>
</feature>
<dbReference type="GO" id="GO:0005829">
    <property type="term" value="C:cytosol"/>
    <property type="evidence" value="ECO:0007669"/>
    <property type="project" value="TreeGrafter"/>
</dbReference>
<organism evidence="8 9">
    <name type="scientific">Microcella pacifica</name>
    <dbReference type="NCBI Taxonomy" id="2591847"/>
    <lineage>
        <taxon>Bacteria</taxon>
        <taxon>Bacillati</taxon>
        <taxon>Actinomycetota</taxon>
        <taxon>Actinomycetes</taxon>
        <taxon>Micrococcales</taxon>
        <taxon>Microbacteriaceae</taxon>
        <taxon>Microcella</taxon>
    </lineage>
</organism>
<evidence type="ECO:0000313" key="8">
    <source>
        <dbReference type="EMBL" id="NHF62543.1"/>
    </source>
</evidence>
<keyword evidence="2" id="KW-0902">Two-component regulatory system</keyword>
<evidence type="ECO:0000256" key="2">
    <source>
        <dbReference type="ARBA" id="ARBA00023012"/>
    </source>
</evidence>
<comment type="caution">
    <text evidence="8">The sequence shown here is derived from an EMBL/GenBank/DDBJ whole genome shotgun (WGS) entry which is preliminary data.</text>
</comment>
<dbReference type="PANTHER" id="PTHR48111:SF1">
    <property type="entry name" value="TWO-COMPONENT RESPONSE REGULATOR ORR33"/>
    <property type="match status" value="1"/>
</dbReference>
<reference evidence="8 9" key="1">
    <citation type="submission" date="2020-03" db="EMBL/GenBank/DDBJ databases">
        <title>Chryseoglobus sp. isolated from a deep-sea seamount.</title>
        <authorList>
            <person name="Zhang D.-C."/>
        </authorList>
    </citation>
    <scope>NUCLEOTIDE SEQUENCE [LARGE SCALE GENOMIC DNA]</scope>
    <source>
        <strain evidence="8 9">KN1116</strain>
    </source>
</reference>
<evidence type="ECO:0000256" key="4">
    <source>
        <dbReference type="ARBA" id="ARBA00023125"/>
    </source>
</evidence>
<evidence type="ECO:0000259" key="7">
    <source>
        <dbReference type="PROSITE" id="PS51755"/>
    </source>
</evidence>
<dbReference type="Pfam" id="PF00486">
    <property type="entry name" value="Trans_reg_C"/>
    <property type="match status" value="1"/>
</dbReference>
<dbReference type="GO" id="GO:0000976">
    <property type="term" value="F:transcription cis-regulatory region binding"/>
    <property type="evidence" value="ECO:0007669"/>
    <property type="project" value="TreeGrafter"/>
</dbReference>
<name>A0A9E5JL41_9MICO</name>
<feature type="DNA-binding region" description="OmpR/PhoB-type" evidence="6">
    <location>
        <begin position="141"/>
        <end position="242"/>
    </location>
</feature>
<evidence type="ECO:0000256" key="3">
    <source>
        <dbReference type="ARBA" id="ARBA00023015"/>
    </source>
</evidence>
<dbReference type="InterPro" id="IPR036388">
    <property type="entry name" value="WH-like_DNA-bd_sf"/>
</dbReference>
<dbReference type="GO" id="GO:0000156">
    <property type="term" value="F:phosphorelay response regulator activity"/>
    <property type="evidence" value="ECO:0007669"/>
    <property type="project" value="TreeGrafter"/>
</dbReference>
<evidence type="ECO:0000256" key="6">
    <source>
        <dbReference type="PROSITE-ProRule" id="PRU01091"/>
    </source>
</evidence>
<dbReference type="InterPro" id="IPR016032">
    <property type="entry name" value="Sig_transdc_resp-reg_C-effctor"/>
</dbReference>
<dbReference type="SMART" id="SM00862">
    <property type="entry name" value="Trans_reg_C"/>
    <property type="match status" value="1"/>
</dbReference>
<keyword evidence="4 6" id="KW-0238">DNA-binding</keyword>
<keyword evidence="3" id="KW-0805">Transcription regulation</keyword>
<dbReference type="PROSITE" id="PS51755">
    <property type="entry name" value="OMPR_PHOB"/>
    <property type="match status" value="1"/>
</dbReference>
<dbReference type="SUPFAM" id="SSF52172">
    <property type="entry name" value="CheY-like"/>
    <property type="match status" value="1"/>
</dbReference>
<accession>A0A9E5JL41</accession>
<dbReference type="GO" id="GO:0006355">
    <property type="term" value="P:regulation of DNA-templated transcription"/>
    <property type="evidence" value="ECO:0007669"/>
    <property type="project" value="InterPro"/>
</dbReference>
<sequence length="242" mass="25427">MTSTTHEETAAQHPAVFRRVVVCGALADVCASPDRDLVRNGIDLVARASCAEMLVALHEDAPDAVLVPAQASSGSLAEVIDVVHRWASIPVLVGIHPGEPGRGDAERALDAGANSLVTLPVTAEELRRALAGLGFAAHASTQTVQVGRLRVDAVAHRALLDELEIGLTHREFSILHFLAARSPRHVPAGDIARQFSPSADPDAAARAVRVTIGSIRAKLARTADHGDAVIQTVRGVGYRVNA</sequence>
<dbReference type="PANTHER" id="PTHR48111">
    <property type="entry name" value="REGULATOR OF RPOS"/>
    <property type="match status" value="1"/>
</dbReference>
<dbReference type="InterPro" id="IPR001867">
    <property type="entry name" value="OmpR/PhoB-type_DNA-bd"/>
</dbReference>
<dbReference type="Gene3D" id="3.40.50.2300">
    <property type="match status" value="1"/>
</dbReference>
<dbReference type="InterPro" id="IPR011006">
    <property type="entry name" value="CheY-like_superfamily"/>
</dbReference>
<dbReference type="Proteomes" id="UP000818266">
    <property type="component" value="Unassembled WGS sequence"/>
</dbReference>
<dbReference type="Gene3D" id="1.10.10.10">
    <property type="entry name" value="Winged helix-like DNA-binding domain superfamily/Winged helix DNA-binding domain"/>
    <property type="match status" value="1"/>
</dbReference>
<protein>
    <submittedName>
        <fullName evidence="8">Response regulator transcription factor</fullName>
    </submittedName>
</protein>
<dbReference type="InterPro" id="IPR039420">
    <property type="entry name" value="WalR-like"/>
</dbReference>
<dbReference type="RefSeq" id="WP_165638055.1">
    <property type="nucleotide sequence ID" value="NZ_JAVJPO010000007.1"/>
</dbReference>
<dbReference type="CDD" id="cd00383">
    <property type="entry name" value="trans_reg_C"/>
    <property type="match status" value="1"/>
</dbReference>
<keyword evidence="1" id="KW-0597">Phosphoprotein</keyword>
<dbReference type="AlphaFoldDB" id="A0A9E5JL41"/>
<evidence type="ECO:0000256" key="5">
    <source>
        <dbReference type="ARBA" id="ARBA00023163"/>
    </source>
</evidence>
<proteinExistence type="predicted"/>
<evidence type="ECO:0000313" key="9">
    <source>
        <dbReference type="Proteomes" id="UP000818266"/>
    </source>
</evidence>